<reference evidence="1 2" key="1">
    <citation type="journal article" date="2019" name="Int. J. Syst. Evol. Microbiol.">
        <title>The Global Catalogue of Microorganisms (GCM) 10K type strain sequencing project: providing services to taxonomists for standard genome sequencing and annotation.</title>
        <authorList>
            <consortium name="The Broad Institute Genomics Platform"/>
            <consortium name="The Broad Institute Genome Sequencing Center for Infectious Disease"/>
            <person name="Wu L."/>
            <person name="Ma J."/>
        </authorList>
    </citation>
    <scope>NUCLEOTIDE SEQUENCE [LARGE SCALE GENOMIC DNA]</scope>
    <source>
        <strain evidence="1 2">CGMCC 1.12543</strain>
    </source>
</reference>
<sequence length="365" mass="38448">MALSEILLAQKVKIALAGLLVLTGAGAGAVYTGTVDVDGVLGDDADLVDNVPENATMVMRFDSAVVDDDSTKQLANAALETQANASERYDGPESYEEAMEAVENDSASGDLSADGFHEAVVFGNTNSTGVASTGDQYNGVIVSSDWSTDEFVNATESEYRPYEETTVNGYTVYKPNESAAFGTDQHIGVIDDGVYVVGSPGAVNDTLAVAAGDGSSFGGELREQYDATHDGFLQFAMEIPQQQIPDAAYENTGSGLEMNVFSDVRYVSGSYYSEGDSVGLTVGMNAGGSENAKDVQDVTEGGVAVLRGGIENETAKEALRDVTVERDGSRVSLTFEQPVDEVADLVRLYYRMLAMPMTGTAGSTY</sequence>
<dbReference type="Proteomes" id="UP001596099">
    <property type="component" value="Unassembled WGS sequence"/>
</dbReference>
<comment type="caution">
    <text evidence="1">The sequence shown here is derived from an EMBL/GenBank/DDBJ whole genome shotgun (WGS) entry which is preliminary data.</text>
</comment>
<protein>
    <submittedName>
        <fullName evidence="1">Uncharacterized protein</fullName>
    </submittedName>
</protein>
<proteinExistence type="predicted"/>
<evidence type="ECO:0000313" key="1">
    <source>
        <dbReference type="EMBL" id="MFC5969987.1"/>
    </source>
</evidence>
<accession>A0ABD5RHD7</accession>
<gene>
    <name evidence="1" type="ORF">ACFPYI_01450</name>
</gene>
<organism evidence="1 2">
    <name type="scientific">Halomarina salina</name>
    <dbReference type="NCBI Taxonomy" id="1872699"/>
    <lineage>
        <taxon>Archaea</taxon>
        <taxon>Methanobacteriati</taxon>
        <taxon>Methanobacteriota</taxon>
        <taxon>Stenosarchaea group</taxon>
        <taxon>Halobacteria</taxon>
        <taxon>Halobacteriales</taxon>
        <taxon>Natronomonadaceae</taxon>
        <taxon>Halomarina</taxon>
    </lineage>
</organism>
<evidence type="ECO:0000313" key="2">
    <source>
        <dbReference type="Proteomes" id="UP001596099"/>
    </source>
</evidence>
<keyword evidence="2" id="KW-1185">Reference proteome</keyword>
<dbReference type="EMBL" id="JBHSQH010000001">
    <property type="protein sequence ID" value="MFC5969987.1"/>
    <property type="molecule type" value="Genomic_DNA"/>
</dbReference>
<name>A0ABD5RHD7_9EURY</name>
<dbReference type="RefSeq" id="WP_247418577.1">
    <property type="nucleotide sequence ID" value="NZ_JALLGW010000002.1"/>
</dbReference>
<dbReference type="AlphaFoldDB" id="A0ABD5RHD7"/>